<dbReference type="EMBL" id="ML986613">
    <property type="protein sequence ID" value="KAF2264753.1"/>
    <property type="molecule type" value="Genomic_DNA"/>
</dbReference>
<proteinExistence type="predicted"/>
<protein>
    <submittedName>
        <fullName evidence="2">Uncharacterized protein</fullName>
    </submittedName>
</protein>
<gene>
    <name evidence="2" type="ORF">CC78DRAFT_543800</name>
</gene>
<feature type="transmembrane region" description="Helical" evidence="1">
    <location>
        <begin position="72"/>
        <end position="90"/>
    </location>
</feature>
<accession>A0A9P4KBQ7</accession>
<evidence type="ECO:0000313" key="2">
    <source>
        <dbReference type="EMBL" id="KAF2264753.1"/>
    </source>
</evidence>
<dbReference type="Proteomes" id="UP000800093">
    <property type="component" value="Unassembled WGS sequence"/>
</dbReference>
<feature type="transmembrane region" description="Helical" evidence="1">
    <location>
        <begin position="96"/>
        <end position="115"/>
    </location>
</feature>
<feature type="transmembrane region" description="Helical" evidence="1">
    <location>
        <begin position="224"/>
        <end position="246"/>
    </location>
</feature>
<comment type="caution">
    <text evidence="2">The sequence shown here is derived from an EMBL/GenBank/DDBJ whole genome shotgun (WGS) entry which is preliminary data.</text>
</comment>
<keyword evidence="1" id="KW-1133">Transmembrane helix</keyword>
<sequence>MPSRNSNVKTYIKENASRWPVAVLRFIIFVPFGIYQGIAKNHWNVIKDHPEQLQDGVFNHLIAKGEHRAKTWGILGFYWSFTVWLPAIIVPPPFDLMFYAVDVVVAVMLSITTHLQSKYSPDDMDSCTSTGSHEWQLPPGHNESFFEASARLNATSTTPAAMCKSYVEEWQYGIVLSLFCSLIAFLGITSSIIIFLKTVRNNRRQRVSNAKWLLQTAAKFPKNLFAVGVGLVYIVLLAFRCLPLTVKSRVRYTRRYADKVMRKKPGVRHLSAAGGKPNSLADFLSIYDILMSVVPYLHYIDIINLSLASKSVHEAVLPDTDYDRRITHFRMYTCRAQSRKQCWVCTNQICNGCRVFRALPQTYLYHHLDNCRSYCSSCYWTHVQCSPPVRIACVSCHCGPRSPGIGGLFHSHGNPRNKCVARSVCWQCNILLDKELLLRREARTRAELREGKRASKCTREGCGKILNGSGPSWWVCKKCRRECTDSVHLAWRKKCRDVEVV</sequence>
<keyword evidence="3" id="KW-1185">Reference proteome</keyword>
<keyword evidence="1" id="KW-0472">Membrane</keyword>
<dbReference type="OrthoDB" id="4191440at2759"/>
<organism evidence="2 3">
    <name type="scientific">Lojkania enalia</name>
    <dbReference type="NCBI Taxonomy" id="147567"/>
    <lineage>
        <taxon>Eukaryota</taxon>
        <taxon>Fungi</taxon>
        <taxon>Dikarya</taxon>
        <taxon>Ascomycota</taxon>
        <taxon>Pezizomycotina</taxon>
        <taxon>Dothideomycetes</taxon>
        <taxon>Pleosporomycetidae</taxon>
        <taxon>Pleosporales</taxon>
        <taxon>Pleosporales incertae sedis</taxon>
        <taxon>Lojkania</taxon>
    </lineage>
</organism>
<evidence type="ECO:0000313" key="3">
    <source>
        <dbReference type="Proteomes" id="UP000800093"/>
    </source>
</evidence>
<dbReference type="AlphaFoldDB" id="A0A9P4KBQ7"/>
<feature type="transmembrane region" description="Helical" evidence="1">
    <location>
        <begin position="20"/>
        <end position="38"/>
    </location>
</feature>
<name>A0A9P4KBQ7_9PLEO</name>
<keyword evidence="1" id="KW-0812">Transmembrane</keyword>
<evidence type="ECO:0000256" key="1">
    <source>
        <dbReference type="SAM" id="Phobius"/>
    </source>
</evidence>
<feature type="transmembrane region" description="Helical" evidence="1">
    <location>
        <begin position="172"/>
        <end position="196"/>
    </location>
</feature>
<reference evidence="3" key="1">
    <citation type="journal article" date="2020" name="Stud. Mycol.">
        <title>101 Dothideomycetes genomes: A test case for predicting lifestyles and emergence of pathogens.</title>
        <authorList>
            <person name="Haridas S."/>
            <person name="Albert R."/>
            <person name="Binder M."/>
            <person name="Bloem J."/>
            <person name="LaButti K."/>
            <person name="Salamov A."/>
            <person name="Andreopoulos B."/>
            <person name="Baker S."/>
            <person name="Barry K."/>
            <person name="Bills G."/>
            <person name="Bluhm B."/>
            <person name="Cannon C."/>
            <person name="Castanera R."/>
            <person name="Culley D."/>
            <person name="Daum C."/>
            <person name="Ezra D."/>
            <person name="Gonzalez J."/>
            <person name="Henrissat B."/>
            <person name="Kuo A."/>
            <person name="Liang C."/>
            <person name="Lipzen A."/>
            <person name="Lutzoni F."/>
            <person name="Magnuson J."/>
            <person name="Mondo S."/>
            <person name="Nolan M."/>
            <person name="Ohm R."/>
            <person name="Pangilinan J."/>
            <person name="Park H.-J."/>
            <person name="Ramirez L."/>
            <person name="Alfaro M."/>
            <person name="Sun H."/>
            <person name="Tritt A."/>
            <person name="Yoshinaga Y."/>
            <person name="Zwiers L.-H."/>
            <person name="Turgeon B."/>
            <person name="Goodwin S."/>
            <person name="Spatafora J."/>
            <person name="Crous P."/>
            <person name="Grigoriev I."/>
        </authorList>
    </citation>
    <scope>NUCLEOTIDE SEQUENCE [LARGE SCALE GENOMIC DNA]</scope>
    <source>
        <strain evidence="3">CBS 304.66</strain>
    </source>
</reference>